<comment type="similarity">
    <text evidence="3 7">Belongs to the prokaryotic/mitochondrial release factor family.</text>
</comment>
<protein>
    <recommendedName>
        <fullName evidence="7 8">Peptide chain release factor 1</fullName>
        <shortName evidence="7">RF-1</shortName>
    </recommendedName>
</protein>
<dbReference type="FunFam" id="3.30.160.20:FF:000004">
    <property type="entry name" value="Peptide chain release factor 1"/>
    <property type="match status" value="1"/>
</dbReference>
<comment type="function">
    <text evidence="1 7">Peptide chain release factor 1 directs the termination of translation in response to the peptide chain termination codons UAG and UAA.</text>
</comment>
<organism evidence="10 11">
    <name type="scientific">Treponema saccharophilum DSM 2985</name>
    <dbReference type="NCBI Taxonomy" id="907348"/>
    <lineage>
        <taxon>Bacteria</taxon>
        <taxon>Pseudomonadati</taxon>
        <taxon>Spirochaetota</taxon>
        <taxon>Spirochaetia</taxon>
        <taxon>Spirochaetales</taxon>
        <taxon>Treponemataceae</taxon>
        <taxon>Treponema</taxon>
    </lineage>
</organism>
<name>H7EHF7_9SPIR</name>
<dbReference type="SUPFAM" id="SSF75620">
    <property type="entry name" value="Release factor"/>
    <property type="match status" value="1"/>
</dbReference>
<keyword evidence="11" id="KW-1185">Reference proteome</keyword>
<evidence type="ECO:0000256" key="2">
    <source>
        <dbReference type="ARBA" id="ARBA00004496"/>
    </source>
</evidence>
<feature type="modified residue" description="N5-methylglutamine" evidence="7">
    <location>
        <position position="247"/>
    </location>
</feature>
<dbReference type="PATRIC" id="fig|907348.3.peg.222"/>
<keyword evidence="5 7" id="KW-0963">Cytoplasm</keyword>
<dbReference type="Pfam" id="PF03462">
    <property type="entry name" value="PCRF"/>
    <property type="match status" value="1"/>
</dbReference>
<dbReference type="HAMAP" id="MF_00093">
    <property type="entry name" value="Rel_fac_1"/>
    <property type="match status" value="1"/>
</dbReference>
<dbReference type="NCBIfam" id="TIGR00019">
    <property type="entry name" value="prfA"/>
    <property type="match status" value="1"/>
</dbReference>
<dbReference type="AlphaFoldDB" id="H7EHF7"/>
<accession>H7EHF7</accession>
<dbReference type="eggNOG" id="COG0216">
    <property type="taxonomic scope" value="Bacteria"/>
</dbReference>
<evidence type="ECO:0000256" key="8">
    <source>
        <dbReference type="NCBIfam" id="TIGR00019"/>
    </source>
</evidence>
<keyword evidence="6 7" id="KW-0648">Protein biosynthesis</keyword>
<dbReference type="InterPro" id="IPR050057">
    <property type="entry name" value="Prokaryotic/Mito_RF"/>
</dbReference>
<dbReference type="STRING" id="907348.TresaDRAFT_2683"/>
<dbReference type="FunFam" id="3.30.70.1660:FF:000004">
    <property type="entry name" value="Peptide chain release factor 1"/>
    <property type="match status" value="1"/>
</dbReference>
<dbReference type="InterPro" id="IPR000352">
    <property type="entry name" value="Pep_chain_release_fac_I"/>
</dbReference>
<evidence type="ECO:0000256" key="3">
    <source>
        <dbReference type="ARBA" id="ARBA00010835"/>
    </source>
</evidence>
<dbReference type="FunFam" id="3.30.70.1660:FF:000002">
    <property type="entry name" value="Peptide chain release factor 1"/>
    <property type="match status" value="1"/>
</dbReference>
<comment type="subcellular location">
    <subcellularLocation>
        <location evidence="2 7">Cytoplasm</location>
    </subcellularLocation>
</comment>
<dbReference type="NCBIfam" id="NF001859">
    <property type="entry name" value="PRK00591.1"/>
    <property type="match status" value="1"/>
</dbReference>
<dbReference type="Proteomes" id="UP000003571">
    <property type="component" value="Unassembled WGS sequence"/>
</dbReference>
<dbReference type="Gene3D" id="3.30.160.20">
    <property type="match status" value="1"/>
</dbReference>
<evidence type="ECO:0000313" key="11">
    <source>
        <dbReference type="Proteomes" id="UP000003571"/>
    </source>
</evidence>
<feature type="domain" description="Prokaryotic-type class I peptide chain release factors" evidence="9">
    <location>
        <begin position="240"/>
        <end position="256"/>
    </location>
</feature>
<dbReference type="PROSITE" id="PS00745">
    <property type="entry name" value="RF_PROK_I"/>
    <property type="match status" value="1"/>
</dbReference>
<evidence type="ECO:0000256" key="6">
    <source>
        <dbReference type="ARBA" id="ARBA00022917"/>
    </source>
</evidence>
<evidence type="ECO:0000256" key="4">
    <source>
        <dbReference type="ARBA" id="ARBA00022481"/>
    </source>
</evidence>
<reference evidence="10 11" key="1">
    <citation type="submission" date="2011-09" db="EMBL/GenBank/DDBJ databases">
        <title>The draft genome of Treponema saccharophilum DSM 2985.</title>
        <authorList>
            <consortium name="US DOE Joint Genome Institute (JGI-PGF)"/>
            <person name="Lucas S."/>
            <person name="Copeland A."/>
            <person name="Lapidus A."/>
            <person name="Glavina del Rio T."/>
            <person name="Dalin E."/>
            <person name="Tice H."/>
            <person name="Bruce D."/>
            <person name="Goodwin L."/>
            <person name="Pitluck S."/>
            <person name="Peters L."/>
            <person name="Kyrpides N."/>
            <person name="Mavromatis K."/>
            <person name="Ivanova N."/>
            <person name="Markowitz V."/>
            <person name="Cheng J.-F."/>
            <person name="Hugenholtz P."/>
            <person name="Woyke T."/>
            <person name="Wu D."/>
            <person name="Gronow S."/>
            <person name="Wellnitz S."/>
            <person name="Brambilla E."/>
            <person name="Klenk H.-P."/>
            <person name="Eisen J.A."/>
        </authorList>
    </citation>
    <scope>NUCLEOTIDE SEQUENCE [LARGE SCALE GENOMIC DNA]</scope>
    <source>
        <strain evidence="10 11">DSM 2985</strain>
    </source>
</reference>
<evidence type="ECO:0000313" key="10">
    <source>
        <dbReference type="EMBL" id="EIC02969.1"/>
    </source>
</evidence>
<comment type="PTM">
    <text evidence="7">Methylated by PrmC. Methylation increases the termination efficiency of RF1.</text>
</comment>
<evidence type="ECO:0000256" key="1">
    <source>
        <dbReference type="ARBA" id="ARBA00002986"/>
    </source>
</evidence>
<dbReference type="GO" id="GO:0016149">
    <property type="term" value="F:translation release factor activity, codon specific"/>
    <property type="evidence" value="ECO:0007669"/>
    <property type="project" value="UniProtKB-UniRule"/>
</dbReference>
<evidence type="ECO:0000256" key="7">
    <source>
        <dbReference type="HAMAP-Rule" id="MF_00093"/>
    </source>
</evidence>
<dbReference type="GO" id="GO:0005829">
    <property type="term" value="C:cytosol"/>
    <property type="evidence" value="ECO:0007669"/>
    <property type="project" value="UniProtKB-ARBA"/>
</dbReference>
<dbReference type="InterPro" id="IPR005139">
    <property type="entry name" value="PCRF"/>
</dbReference>
<gene>
    <name evidence="7" type="primary">prfA</name>
    <name evidence="10" type="ORF">TresaDRAFT_2683</name>
</gene>
<proteinExistence type="inferred from homology"/>
<dbReference type="Gene3D" id="3.30.70.1660">
    <property type="match status" value="2"/>
</dbReference>
<comment type="caution">
    <text evidence="10">The sequence shown here is derived from an EMBL/GenBank/DDBJ whole genome shotgun (WGS) entry which is preliminary data.</text>
</comment>
<dbReference type="PANTHER" id="PTHR43804">
    <property type="entry name" value="LD18447P"/>
    <property type="match status" value="1"/>
</dbReference>
<dbReference type="SMART" id="SM00937">
    <property type="entry name" value="PCRF"/>
    <property type="match status" value="1"/>
</dbReference>
<evidence type="ECO:0000256" key="5">
    <source>
        <dbReference type="ARBA" id="ARBA00022490"/>
    </source>
</evidence>
<dbReference type="InterPro" id="IPR045853">
    <property type="entry name" value="Pep_chain_release_fac_I_sf"/>
</dbReference>
<dbReference type="EMBL" id="AGRW01000027">
    <property type="protein sequence ID" value="EIC02969.1"/>
    <property type="molecule type" value="Genomic_DNA"/>
</dbReference>
<keyword evidence="4 7" id="KW-0488">Methylation</keyword>
<sequence length="370" mass="42095">MTAGGVFRYTLGMDLLKKLDELDERFKVVSTLVQDPDLVKDAKKYKETMSEFGHLSEVTELGKEYRKILTGIEDAKMMITAEDDPEMKEMAREELRELEEKQPQMEEQIKLKLIPPDPLDEKNIILEIRSAAGGDEASLFVRDMWEMYIHLCERKGWKYENMEAQETEVGGFNKIVTSITGKFVYGTLRWESGVHRVQRVPATESQGRLQTSTVTVAVLPEAEEADIDIKPGDVRVDVMRAGGPGGQCVNTTDSAVRLTHIPTGIVVIQQDQKSQIKNKEKAWQVLRARLFDLEQSKLDAERSSARKSMVGSGDRAEKIRTYNYPQDRVTDHRINLTVHNLPSFMMGNMDDMLDALNVYAKEEQFKSLES</sequence>
<dbReference type="Gene3D" id="6.10.140.1950">
    <property type="match status" value="1"/>
</dbReference>
<dbReference type="InterPro" id="IPR004373">
    <property type="entry name" value="RF-1"/>
</dbReference>
<evidence type="ECO:0000259" key="9">
    <source>
        <dbReference type="PROSITE" id="PS00745"/>
    </source>
</evidence>
<dbReference type="Pfam" id="PF00472">
    <property type="entry name" value="RF-1"/>
    <property type="match status" value="1"/>
</dbReference>
<dbReference type="PANTHER" id="PTHR43804:SF7">
    <property type="entry name" value="LD18447P"/>
    <property type="match status" value="1"/>
</dbReference>